<evidence type="ECO:0000259" key="3">
    <source>
        <dbReference type="Pfam" id="PF04218"/>
    </source>
</evidence>
<dbReference type="InterPro" id="IPR007889">
    <property type="entry name" value="HTH_Psq"/>
</dbReference>
<dbReference type="InterPro" id="IPR009057">
    <property type="entry name" value="Homeodomain-like_sf"/>
</dbReference>
<organism evidence="4 5">
    <name type="scientific">Homarus americanus</name>
    <name type="common">American lobster</name>
    <dbReference type="NCBI Taxonomy" id="6706"/>
    <lineage>
        <taxon>Eukaryota</taxon>
        <taxon>Metazoa</taxon>
        <taxon>Ecdysozoa</taxon>
        <taxon>Arthropoda</taxon>
        <taxon>Crustacea</taxon>
        <taxon>Multicrustacea</taxon>
        <taxon>Malacostraca</taxon>
        <taxon>Eumalacostraca</taxon>
        <taxon>Eucarida</taxon>
        <taxon>Decapoda</taxon>
        <taxon>Pleocyemata</taxon>
        <taxon>Astacidea</taxon>
        <taxon>Nephropoidea</taxon>
        <taxon>Nephropidae</taxon>
        <taxon>Homarus</taxon>
    </lineage>
</organism>
<feature type="region of interest" description="Disordered" evidence="2">
    <location>
        <begin position="149"/>
        <end position="175"/>
    </location>
</feature>
<keyword evidence="5" id="KW-1185">Reference proteome</keyword>
<comment type="caution">
    <text evidence="4">The sequence shown here is derived from an EMBL/GenBank/DDBJ whole genome shotgun (WGS) entry which is preliminary data.</text>
</comment>
<comment type="subcellular location">
    <subcellularLocation>
        <location evidence="1">Nucleus</location>
    </subcellularLocation>
</comment>
<accession>A0A8J5K5V2</accession>
<feature type="compositionally biased region" description="Basic and acidic residues" evidence="2">
    <location>
        <begin position="17"/>
        <end position="35"/>
    </location>
</feature>
<gene>
    <name evidence="4" type="ORF">Hamer_G018981</name>
</gene>
<reference evidence="4" key="1">
    <citation type="journal article" date="2021" name="Sci. Adv.">
        <title>The American lobster genome reveals insights on longevity, neural, and immune adaptations.</title>
        <authorList>
            <person name="Polinski J.M."/>
            <person name="Zimin A.V."/>
            <person name="Clark K.F."/>
            <person name="Kohn A.B."/>
            <person name="Sadowski N."/>
            <person name="Timp W."/>
            <person name="Ptitsyn A."/>
            <person name="Khanna P."/>
            <person name="Romanova D.Y."/>
            <person name="Williams P."/>
            <person name="Greenwood S.J."/>
            <person name="Moroz L.L."/>
            <person name="Walt D.R."/>
            <person name="Bodnar A.G."/>
        </authorList>
    </citation>
    <scope>NUCLEOTIDE SEQUENCE</scope>
    <source>
        <strain evidence="4">GMGI-L3</strain>
    </source>
</reference>
<evidence type="ECO:0000256" key="1">
    <source>
        <dbReference type="ARBA" id="ARBA00004123"/>
    </source>
</evidence>
<dbReference type="Pfam" id="PF04218">
    <property type="entry name" value="CENP-B_N"/>
    <property type="match status" value="1"/>
</dbReference>
<sequence length="355" mass="39443">MSEVHNVNVVSCSGGNDGRREGQQGKHQAKRDDRKGVKKRIYTLEMKREMLEMIKSGARTCEIMHGFNCPESTIRSLKNKEALTDSANAFSRFSRSLELQQIEAELSDSNQALPANQEEEEMVDDPTPSTSPPHNRAVLSVCKWGRADRGKRGEAVRGGNTNGHSGGSVVSPSTGFSDVQVEDLQEIVGQHQQQPTIEEMLEEHEEQQPTQEDDFKPGEPTTRQLTELLTTKARLSEQLEEHNTRPHPRHLMCSVLDKVMEEYKALYMSCVNARQQALITRYLHKAQSINVLANITLGDDDDTTDDDIEVLGDLLVEDLPQDFEGLDAEVRGGVEEAALPASAPTDSIMVSYSTV</sequence>
<proteinExistence type="predicted"/>
<feature type="domain" description="HTH psq-type" evidence="3">
    <location>
        <begin position="38"/>
        <end position="82"/>
    </location>
</feature>
<dbReference type="GO" id="GO:0003677">
    <property type="term" value="F:DNA binding"/>
    <property type="evidence" value="ECO:0007669"/>
    <property type="project" value="UniProtKB-KW"/>
</dbReference>
<dbReference type="EMBL" id="JAHLQT010014098">
    <property type="protein sequence ID" value="KAG7170490.1"/>
    <property type="molecule type" value="Genomic_DNA"/>
</dbReference>
<evidence type="ECO:0000256" key="2">
    <source>
        <dbReference type="SAM" id="MobiDB-lite"/>
    </source>
</evidence>
<keyword evidence="4" id="KW-0238">DNA-binding</keyword>
<name>A0A8J5K5V2_HOMAM</name>
<dbReference type="AlphaFoldDB" id="A0A8J5K5V2"/>
<dbReference type="GO" id="GO:0005634">
    <property type="term" value="C:nucleus"/>
    <property type="evidence" value="ECO:0007669"/>
    <property type="project" value="UniProtKB-SubCell"/>
</dbReference>
<dbReference type="Proteomes" id="UP000747542">
    <property type="component" value="Unassembled WGS sequence"/>
</dbReference>
<evidence type="ECO:0000313" key="5">
    <source>
        <dbReference type="Proteomes" id="UP000747542"/>
    </source>
</evidence>
<feature type="region of interest" description="Disordered" evidence="2">
    <location>
        <begin position="1"/>
        <end position="37"/>
    </location>
</feature>
<dbReference type="SUPFAM" id="SSF46689">
    <property type="entry name" value="Homeodomain-like"/>
    <property type="match status" value="1"/>
</dbReference>
<feature type="region of interest" description="Disordered" evidence="2">
    <location>
        <begin position="113"/>
        <end position="136"/>
    </location>
</feature>
<protein>
    <submittedName>
        <fullName evidence="4">Putative CENP-B N-terminal DNA-binding domain-containing protein 6</fullName>
    </submittedName>
</protein>
<evidence type="ECO:0000313" key="4">
    <source>
        <dbReference type="EMBL" id="KAG7170490.1"/>
    </source>
</evidence>